<gene>
    <name evidence="1" type="ORF">ACFSJ3_03270</name>
</gene>
<evidence type="ECO:0000313" key="1">
    <source>
        <dbReference type="EMBL" id="MFD2094989.1"/>
    </source>
</evidence>
<accession>A0ABW4XIW1</accession>
<dbReference type="Proteomes" id="UP001597380">
    <property type="component" value="Unassembled WGS sequence"/>
</dbReference>
<name>A0ABW4XIW1_9GAMM</name>
<dbReference type="RefSeq" id="WP_345337959.1">
    <property type="nucleotide sequence ID" value="NZ_BAABLI010000004.1"/>
</dbReference>
<sequence>MNTGLIVFVGIVFVVWIIWGDSLPKKYRIRSCEGKAWKKRFPEAPKTEIRDFLPFFMLAFAFNDSNRLKFNPDDKLLDIYRNLYPHKWQADAMEFENLDGDLRDKYGISLESVWHDDLTLGELFEKVKTA</sequence>
<reference evidence="2" key="1">
    <citation type="journal article" date="2019" name="Int. J. Syst. Evol. Microbiol.">
        <title>The Global Catalogue of Microorganisms (GCM) 10K type strain sequencing project: providing services to taxonomists for standard genome sequencing and annotation.</title>
        <authorList>
            <consortium name="The Broad Institute Genomics Platform"/>
            <consortium name="The Broad Institute Genome Sequencing Center for Infectious Disease"/>
            <person name="Wu L."/>
            <person name="Ma J."/>
        </authorList>
    </citation>
    <scope>NUCLEOTIDE SEQUENCE [LARGE SCALE GENOMIC DNA]</scope>
    <source>
        <strain evidence="2">CGMCC 1.10992</strain>
    </source>
</reference>
<organism evidence="1 2">
    <name type="scientific">Corallincola platygyrae</name>
    <dbReference type="NCBI Taxonomy" id="1193278"/>
    <lineage>
        <taxon>Bacteria</taxon>
        <taxon>Pseudomonadati</taxon>
        <taxon>Pseudomonadota</taxon>
        <taxon>Gammaproteobacteria</taxon>
        <taxon>Alteromonadales</taxon>
        <taxon>Psychromonadaceae</taxon>
        <taxon>Corallincola</taxon>
    </lineage>
</organism>
<evidence type="ECO:0000313" key="2">
    <source>
        <dbReference type="Proteomes" id="UP001597380"/>
    </source>
</evidence>
<protein>
    <submittedName>
        <fullName evidence="1">Uncharacterized protein</fullName>
    </submittedName>
</protein>
<proteinExistence type="predicted"/>
<comment type="caution">
    <text evidence="1">The sequence shown here is derived from an EMBL/GenBank/DDBJ whole genome shotgun (WGS) entry which is preliminary data.</text>
</comment>
<dbReference type="EMBL" id="JBHUHT010000007">
    <property type="protein sequence ID" value="MFD2094989.1"/>
    <property type="molecule type" value="Genomic_DNA"/>
</dbReference>
<keyword evidence="2" id="KW-1185">Reference proteome</keyword>